<dbReference type="Proteomes" id="UP000241890">
    <property type="component" value="Unassembled WGS sequence"/>
</dbReference>
<evidence type="ECO:0000313" key="2">
    <source>
        <dbReference type="Proteomes" id="UP000241890"/>
    </source>
</evidence>
<accession>A0A2R5GWC0</accession>
<reference evidence="1 2" key="1">
    <citation type="submission" date="2017-12" db="EMBL/GenBank/DDBJ databases">
        <title>Sequencing, de novo assembly and annotation of complete genome of a new Thraustochytrid species, strain FCC1311.</title>
        <authorList>
            <person name="Sedici K."/>
            <person name="Godart F."/>
            <person name="Aiese Cigliano R."/>
            <person name="Sanseverino W."/>
            <person name="Barakat M."/>
            <person name="Ortet P."/>
            <person name="Marechal E."/>
            <person name="Cagnac O."/>
            <person name="Amato A."/>
        </authorList>
    </citation>
    <scope>NUCLEOTIDE SEQUENCE [LARGE SCALE GENOMIC DNA]</scope>
</reference>
<comment type="caution">
    <text evidence="1">The sequence shown here is derived from an EMBL/GenBank/DDBJ whole genome shotgun (WGS) entry which is preliminary data.</text>
</comment>
<name>A0A2R5GWC0_9STRA</name>
<sequence length="270" mass="31150">MGSVTWQRARRDSADLFEFGVLTDPTFRRRKFNTSDADFALRFALISRHVGFLSWGSRRVRLTKREAWTLPRVVLQVDKAILIRWYKEACTKSGRKAFLDSIMYEILKTIINSNQKLLTSVDYVVVSLLNDTTRNLRHLVARFACTEIERTCFDGYIDHARHLLKVKAFDHMRKADGYCDTYNICYALAPPENPSVRLSDGEEYTPSCGACKFPYWAFAQLTSLLQRNTDMIGEKDKLDALQYISDVETKCVKPLGVLLRRLPLTRACKE</sequence>
<dbReference type="AlphaFoldDB" id="A0A2R5GWC0"/>
<dbReference type="EMBL" id="BEYU01000334">
    <property type="protein sequence ID" value="GBG35136.1"/>
    <property type="molecule type" value="Genomic_DNA"/>
</dbReference>
<gene>
    <name evidence="1" type="ORF">FCC1311_113592</name>
</gene>
<evidence type="ECO:0000313" key="1">
    <source>
        <dbReference type="EMBL" id="GBG35136.1"/>
    </source>
</evidence>
<proteinExistence type="predicted"/>
<keyword evidence="2" id="KW-1185">Reference proteome</keyword>
<dbReference type="InParanoid" id="A0A2R5GWC0"/>
<protein>
    <submittedName>
        <fullName evidence="1">Uncharacterized protein</fullName>
    </submittedName>
</protein>
<organism evidence="1 2">
    <name type="scientific">Hondaea fermentalgiana</name>
    <dbReference type="NCBI Taxonomy" id="2315210"/>
    <lineage>
        <taxon>Eukaryota</taxon>
        <taxon>Sar</taxon>
        <taxon>Stramenopiles</taxon>
        <taxon>Bigyra</taxon>
        <taxon>Labyrinthulomycetes</taxon>
        <taxon>Thraustochytrida</taxon>
        <taxon>Thraustochytriidae</taxon>
        <taxon>Hondaea</taxon>
    </lineage>
</organism>